<comment type="caution">
    <text evidence="11">The sequence shown here is derived from an EMBL/GenBank/DDBJ whole genome shotgun (WGS) entry which is preliminary data.</text>
</comment>
<feature type="repeat" description="Solcar" evidence="9">
    <location>
        <begin position="213"/>
        <end position="318"/>
    </location>
</feature>
<evidence type="ECO:0000256" key="1">
    <source>
        <dbReference type="ARBA" id="ARBA00004225"/>
    </source>
</evidence>
<organism evidence="11 12">
    <name type="scientific">Tribonema minus</name>
    <dbReference type="NCBI Taxonomy" id="303371"/>
    <lineage>
        <taxon>Eukaryota</taxon>
        <taxon>Sar</taxon>
        <taxon>Stramenopiles</taxon>
        <taxon>Ochrophyta</taxon>
        <taxon>PX clade</taxon>
        <taxon>Xanthophyceae</taxon>
        <taxon>Tribonematales</taxon>
        <taxon>Tribonemataceae</taxon>
        <taxon>Tribonema</taxon>
    </lineage>
</organism>
<evidence type="ECO:0000256" key="3">
    <source>
        <dbReference type="ARBA" id="ARBA00022448"/>
    </source>
</evidence>
<keyword evidence="5" id="KW-0677">Repeat</keyword>
<dbReference type="GO" id="GO:0015093">
    <property type="term" value="F:ferrous iron transmembrane transporter activity"/>
    <property type="evidence" value="ECO:0007669"/>
    <property type="project" value="TreeGrafter"/>
</dbReference>
<dbReference type="PANTHER" id="PTHR45758:SF19">
    <property type="entry name" value="CARRIER PROTEIN, PUTATIVE-RELATED"/>
    <property type="match status" value="1"/>
</dbReference>
<dbReference type="EMBL" id="JAFCMP010000189">
    <property type="protein sequence ID" value="KAG5183809.1"/>
    <property type="molecule type" value="Genomic_DNA"/>
</dbReference>
<dbReference type="AlphaFoldDB" id="A0A835YZW2"/>
<keyword evidence="3 10" id="KW-0813">Transport</keyword>
<dbReference type="InterPro" id="IPR002067">
    <property type="entry name" value="MCP"/>
</dbReference>
<keyword evidence="8 9" id="KW-0472">Membrane</keyword>
<dbReference type="InterPro" id="IPR018108">
    <property type="entry name" value="MCP_transmembrane"/>
</dbReference>
<sequence length="324" mass="34317">MSSDTAADSIGLTGLASAAAGAIGKVCCHPLDTVKARLQGPFGAELRGISHTFRKTVAEEGFGALYKGMGAAVVGGTPGTMIYLTTYELTKRRLEEMPSHHEAPFVGHFLSGMVAETVCCLIYVPVDVVKERLQIQSSARGEQAYRGSLHALRTIMRNEGLGGIYKGYAATLLSFGPYSALYFMAYEEAKNVARRMLQIPSPPHGTLEPQQALPFTATLCASAAAAAGASFLTNPLDMCKLRLQVQRGNLAACAACTAPSPASSSSSAQTFLGFFDCLQRTYAQQGARGLFKGAGARVAFHTPAAAVTMMCYEQCKALFAPWCS</sequence>
<dbReference type="PANTHER" id="PTHR45758">
    <property type="entry name" value="MITOFERRIN-1-RELATED"/>
    <property type="match status" value="1"/>
</dbReference>
<dbReference type="Pfam" id="PF00153">
    <property type="entry name" value="Mito_carr"/>
    <property type="match status" value="3"/>
</dbReference>
<evidence type="ECO:0000256" key="4">
    <source>
        <dbReference type="ARBA" id="ARBA00022692"/>
    </source>
</evidence>
<evidence type="ECO:0000256" key="7">
    <source>
        <dbReference type="ARBA" id="ARBA00023128"/>
    </source>
</evidence>
<name>A0A835YZW2_9STRA</name>
<dbReference type="OrthoDB" id="250329at2759"/>
<dbReference type="SUPFAM" id="SSF103506">
    <property type="entry name" value="Mitochondrial carrier"/>
    <property type="match status" value="1"/>
</dbReference>
<dbReference type="Gene3D" id="1.50.40.10">
    <property type="entry name" value="Mitochondrial carrier domain"/>
    <property type="match status" value="2"/>
</dbReference>
<comment type="subcellular location">
    <subcellularLocation>
        <location evidence="1">Mitochondrion membrane</location>
        <topology evidence="1">Multi-pass membrane protein</topology>
    </subcellularLocation>
</comment>
<evidence type="ECO:0000313" key="12">
    <source>
        <dbReference type="Proteomes" id="UP000664859"/>
    </source>
</evidence>
<keyword evidence="12" id="KW-1185">Reference proteome</keyword>
<feature type="repeat" description="Solcar" evidence="9">
    <location>
        <begin position="103"/>
        <end position="192"/>
    </location>
</feature>
<dbReference type="Proteomes" id="UP000664859">
    <property type="component" value="Unassembled WGS sequence"/>
</dbReference>
<feature type="repeat" description="Solcar" evidence="9">
    <location>
        <begin position="8"/>
        <end position="93"/>
    </location>
</feature>
<comment type="similarity">
    <text evidence="2 10">Belongs to the mitochondrial carrier (TC 2.A.29) family.</text>
</comment>
<protein>
    <submittedName>
        <fullName evidence="11">Mitochondrial carrier domain-containing protein</fullName>
    </submittedName>
</protein>
<gene>
    <name evidence="11" type="ORF">JKP88DRAFT_315988</name>
</gene>
<accession>A0A835YZW2</accession>
<proteinExistence type="inferred from homology"/>
<reference evidence="11" key="1">
    <citation type="submission" date="2021-02" db="EMBL/GenBank/DDBJ databases">
        <title>First Annotated Genome of the Yellow-green Alga Tribonema minus.</title>
        <authorList>
            <person name="Mahan K.M."/>
        </authorList>
    </citation>
    <scope>NUCLEOTIDE SEQUENCE</scope>
    <source>
        <strain evidence="11">UTEX B ZZ1240</strain>
    </source>
</reference>
<dbReference type="PRINTS" id="PR00926">
    <property type="entry name" value="MITOCARRIER"/>
</dbReference>
<evidence type="ECO:0000256" key="6">
    <source>
        <dbReference type="ARBA" id="ARBA00022989"/>
    </source>
</evidence>
<dbReference type="InterPro" id="IPR023395">
    <property type="entry name" value="MCP_dom_sf"/>
</dbReference>
<evidence type="ECO:0000256" key="10">
    <source>
        <dbReference type="RuleBase" id="RU000488"/>
    </source>
</evidence>
<evidence type="ECO:0000313" key="11">
    <source>
        <dbReference type="EMBL" id="KAG5183809.1"/>
    </source>
</evidence>
<dbReference type="GO" id="GO:0048250">
    <property type="term" value="P:iron import into the mitochondrion"/>
    <property type="evidence" value="ECO:0007669"/>
    <property type="project" value="TreeGrafter"/>
</dbReference>
<dbReference type="GO" id="GO:0031966">
    <property type="term" value="C:mitochondrial membrane"/>
    <property type="evidence" value="ECO:0007669"/>
    <property type="project" value="UniProtKB-SubCell"/>
</dbReference>
<evidence type="ECO:0000256" key="2">
    <source>
        <dbReference type="ARBA" id="ARBA00006375"/>
    </source>
</evidence>
<dbReference type="PROSITE" id="PS50920">
    <property type="entry name" value="SOLCAR"/>
    <property type="match status" value="3"/>
</dbReference>
<keyword evidence="4 9" id="KW-0812">Transmembrane</keyword>
<keyword evidence="6" id="KW-1133">Transmembrane helix</keyword>
<keyword evidence="7" id="KW-0496">Mitochondrion</keyword>
<evidence type="ECO:0000256" key="5">
    <source>
        <dbReference type="ARBA" id="ARBA00022737"/>
    </source>
</evidence>
<evidence type="ECO:0000256" key="9">
    <source>
        <dbReference type="PROSITE-ProRule" id="PRU00282"/>
    </source>
</evidence>
<evidence type="ECO:0000256" key="8">
    <source>
        <dbReference type="ARBA" id="ARBA00023136"/>
    </source>
</evidence>